<proteinExistence type="predicted"/>
<evidence type="ECO:0000313" key="1">
    <source>
        <dbReference type="Proteomes" id="UP000790787"/>
    </source>
</evidence>
<name>A0AC58U9T1_TOBAC</name>
<organism evidence="1 2">
    <name type="scientific">Nicotiana tabacum</name>
    <name type="common">Common tobacco</name>
    <dbReference type="NCBI Taxonomy" id="4097"/>
    <lineage>
        <taxon>Eukaryota</taxon>
        <taxon>Viridiplantae</taxon>
        <taxon>Streptophyta</taxon>
        <taxon>Embryophyta</taxon>
        <taxon>Tracheophyta</taxon>
        <taxon>Spermatophyta</taxon>
        <taxon>Magnoliopsida</taxon>
        <taxon>eudicotyledons</taxon>
        <taxon>Gunneridae</taxon>
        <taxon>Pentapetalae</taxon>
        <taxon>asterids</taxon>
        <taxon>lamiids</taxon>
        <taxon>Solanales</taxon>
        <taxon>Solanaceae</taxon>
        <taxon>Nicotianoideae</taxon>
        <taxon>Nicotianeae</taxon>
        <taxon>Nicotiana</taxon>
    </lineage>
</organism>
<reference evidence="1" key="1">
    <citation type="journal article" date="2014" name="Nat. Commun.">
        <title>The tobacco genome sequence and its comparison with those of tomato and potato.</title>
        <authorList>
            <person name="Sierro N."/>
            <person name="Battey J.N."/>
            <person name="Ouadi S."/>
            <person name="Bakaher N."/>
            <person name="Bovet L."/>
            <person name="Willig A."/>
            <person name="Goepfert S."/>
            <person name="Peitsch M.C."/>
            <person name="Ivanov N.V."/>
        </authorList>
    </citation>
    <scope>NUCLEOTIDE SEQUENCE [LARGE SCALE GENOMIC DNA]</scope>
</reference>
<gene>
    <name evidence="2" type="primary">LOC107821109</name>
</gene>
<dbReference type="Proteomes" id="UP000790787">
    <property type="component" value="Chromosome 1"/>
</dbReference>
<reference evidence="2" key="2">
    <citation type="submission" date="2025-08" db="UniProtKB">
        <authorList>
            <consortium name="RefSeq"/>
        </authorList>
    </citation>
    <scope>IDENTIFICATION</scope>
    <source>
        <tissue evidence="2">Leaf</tissue>
    </source>
</reference>
<sequence>MVDKYLAVRIGTNVPCILNWKITVTPTYAELTGGVIMSSIEKLNYRNISPTRKEMSTLNIATRFEVNADDVASGEVPAFHTDNSVSASPPCPQNLEQQSKRPYPQNTEQQPNPSYDHSAHIDLLNAEVEKLRSVVGKLTDIVMTLNSYIVSSFEKVFSFLNMKETKQTREEVPNSKIRQCVSDDNTSGFGEYDGYQYDVVPDFVEQVNQDNTLADQTDLGVKANEGVSDGVDHGAAGDVKGDTFWDDVSDEDLAALQMSQIVLHKPPIIDVEEDYIYPEQSARQKYQKNMPNLSICQFLIRGHQD</sequence>
<keyword evidence="1" id="KW-1185">Reference proteome</keyword>
<protein>
    <submittedName>
        <fullName evidence="2">Uncharacterized protein LOC107821109</fullName>
    </submittedName>
</protein>
<evidence type="ECO:0000313" key="2">
    <source>
        <dbReference type="RefSeq" id="XP_075106252.1"/>
    </source>
</evidence>
<accession>A0AC58U9T1</accession>
<dbReference type="RefSeq" id="XP_075106252.1">
    <property type="nucleotide sequence ID" value="XM_075250151.1"/>
</dbReference>